<dbReference type="Pfam" id="PF04972">
    <property type="entry name" value="BON"/>
    <property type="match status" value="3"/>
</dbReference>
<dbReference type="EMBL" id="JAAFGW010000183">
    <property type="protein sequence ID" value="NDP48946.1"/>
    <property type="molecule type" value="Genomic_DNA"/>
</dbReference>
<dbReference type="InterPro" id="IPR007055">
    <property type="entry name" value="BON_dom"/>
</dbReference>
<evidence type="ECO:0000313" key="3">
    <source>
        <dbReference type="EMBL" id="NDP48946.1"/>
    </source>
</evidence>
<dbReference type="Proteomes" id="UP000483432">
    <property type="component" value="Unassembled WGS sequence"/>
</dbReference>
<comment type="caution">
    <text evidence="3">The sequence shown here is derived from an EMBL/GenBank/DDBJ whole genome shotgun (WGS) entry which is preliminary data.</text>
</comment>
<dbReference type="AlphaFoldDB" id="A0A7C9TBJ5"/>
<dbReference type="PROSITE" id="PS50914">
    <property type="entry name" value="BON"/>
    <property type="match status" value="3"/>
</dbReference>
<dbReference type="InterPro" id="IPR051686">
    <property type="entry name" value="Lipoprotein_DolP"/>
</dbReference>
<feature type="domain" description="BON" evidence="2">
    <location>
        <begin position="78"/>
        <end position="146"/>
    </location>
</feature>
<evidence type="ECO:0000259" key="2">
    <source>
        <dbReference type="PROSITE" id="PS50914"/>
    </source>
</evidence>
<keyword evidence="1" id="KW-0732">Signal</keyword>
<name>A0A7C9TBJ5_9PROT</name>
<reference evidence="3 4" key="1">
    <citation type="submission" date="2019-09" db="EMBL/GenBank/DDBJ databases">
        <title>H2 Metabolism Revealed by Metagenomic Analysis in Subglacial Sediment of East Antarctica.</title>
        <authorList>
            <person name="Yang Z."/>
            <person name="Zhang Y."/>
            <person name="Lv Y."/>
            <person name="Yan W."/>
            <person name="Xiao X."/>
            <person name="Sun B."/>
            <person name="Ma H."/>
        </authorList>
    </citation>
    <scope>NUCLEOTIDE SEQUENCE [LARGE SCALE GENOMIC DNA]</scope>
    <source>
        <strain evidence="3">Bin2_2</strain>
    </source>
</reference>
<organism evidence="3 4">
    <name type="scientific">Sulfuriferula multivorans</name>
    <dbReference type="NCBI Taxonomy" id="1559896"/>
    <lineage>
        <taxon>Bacteria</taxon>
        <taxon>Pseudomonadati</taxon>
        <taxon>Pseudomonadota</taxon>
        <taxon>Betaproteobacteria</taxon>
        <taxon>Nitrosomonadales</taxon>
        <taxon>Sulfuricellaceae</taxon>
        <taxon>Sulfuriferula</taxon>
    </lineage>
</organism>
<protein>
    <submittedName>
        <fullName evidence="3">BON domain-containing protein</fullName>
    </submittedName>
</protein>
<dbReference type="Gene3D" id="3.30.1340.30">
    <property type="match status" value="3"/>
</dbReference>
<feature type="domain" description="BON" evidence="2">
    <location>
        <begin position="149"/>
        <end position="217"/>
    </location>
</feature>
<dbReference type="PANTHER" id="PTHR34606:SF4">
    <property type="entry name" value="OUTER MEMBRANE LIPOPROTEIN DOLP"/>
    <property type="match status" value="1"/>
</dbReference>
<accession>A0A7C9TBJ5</accession>
<evidence type="ECO:0000256" key="1">
    <source>
        <dbReference type="ARBA" id="ARBA00022729"/>
    </source>
</evidence>
<proteinExistence type="predicted"/>
<feature type="domain" description="BON" evidence="2">
    <location>
        <begin position="3"/>
        <end position="73"/>
    </location>
</feature>
<gene>
    <name evidence="3" type="ORF">GZ085_11290</name>
</gene>
<evidence type="ECO:0000313" key="4">
    <source>
        <dbReference type="Proteomes" id="UP000483432"/>
    </source>
</evidence>
<dbReference type="SMART" id="SM00749">
    <property type="entry name" value="BON"/>
    <property type="match status" value="3"/>
</dbReference>
<sequence>MKTDIQLQKDILDELAWDPAINATDVGVIVKDGVVTLTGHLTNYAEKYAAERAARRVSGVKALAVDIEVRLSPSYKRSDTDIAAAVKRAIDGNVAIPANGIQPMVEDGWITLSGEVEWDYQRKAAERSVRDLFGVVSVTNLVKIKPKVAPSDVEKSIHDALVRQAEQEAKQLQILVDGSRVTLRGKVHSWTELRAVQAAAWAAPGVETVVNELKVEPLIAALLPAADLVRTQRQAGVAATSANRRSSLQNRFSSMSKHHHVKTL</sequence>
<dbReference type="InterPro" id="IPR014004">
    <property type="entry name" value="Transpt-assoc_nodulatn_dom_bac"/>
</dbReference>
<dbReference type="PANTHER" id="PTHR34606">
    <property type="entry name" value="BON DOMAIN-CONTAINING PROTEIN"/>
    <property type="match status" value="1"/>
</dbReference>